<keyword evidence="9" id="KW-0472">Membrane</keyword>
<dbReference type="EMBL" id="QREV01000015">
    <property type="protein sequence ID" value="RDU49541.1"/>
    <property type="molecule type" value="Genomic_DNA"/>
</dbReference>
<keyword evidence="14" id="KW-1185">Reference proteome</keyword>
<comment type="cofactor">
    <cofactor evidence="2">
        <name>Mg(2+)</name>
        <dbReference type="ChEBI" id="CHEBI:18420"/>
    </cofactor>
</comment>
<reference evidence="11 14" key="2">
    <citation type="submission" date="2020-08" db="EMBL/GenBank/DDBJ databases">
        <title>Genome public.</title>
        <authorList>
            <person name="Liu C."/>
            <person name="Sun Q."/>
        </authorList>
    </citation>
    <scope>NUCLEOTIDE SEQUENCE [LARGE SCALE GENOMIC DNA]</scope>
    <source>
        <strain evidence="11 14">426_9</strain>
    </source>
</reference>
<dbReference type="SUPFAM" id="SSF56219">
    <property type="entry name" value="DNase I-like"/>
    <property type="match status" value="1"/>
</dbReference>
<dbReference type="InterPro" id="IPR051547">
    <property type="entry name" value="TDP2-like"/>
</dbReference>
<comment type="caution">
    <text evidence="12">The sequence shown here is derived from an EMBL/GenBank/DDBJ whole genome shotgun (WGS) entry which is preliminary data.</text>
</comment>
<evidence type="ECO:0000313" key="14">
    <source>
        <dbReference type="Proteomes" id="UP000629596"/>
    </source>
</evidence>
<dbReference type="AlphaFoldDB" id="A0A3D8HF66"/>
<sequence length="373" mass="42556">MSERFKAIKILFKSVVGTANVIVILLFIASAFSDRVSPDRSVFFSYLGLGFPVLCILNLCFVIYWLFLWEWRFVLIGLCSFLICKGPVTHYFPFHNKVEDVPKENVLKVLTYNVMAFGYKDHSEDSPNPILRYIANSGADIVCLQEYAVGTSDRFLTNRKVANALKMYRYRSILPVGRSGTLTFNIAVFSKYPISKSRKIKYESSFNGSSIHELDINGKKLTLINNHLESFKLTTEDRSHYSAFIKNMNSETLDGLKNSIEQKLGPAFRIRARQARAVAEEIKKIDTDYVLVCGDFNDTPISYAHRVIQGPLTDAYAASGRGAGITYNENFFWFRIDNILHSANIKPINCTVDKVHYSDHYPLWCLLQLKIEN</sequence>
<dbReference type="InterPro" id="IPR005135">
    <property type="entry name" value="Endo/exonuclease/phosphatase"/>
</dbReference>
<protein>
    <submittedName>
        <fullName evidence="11 12">Endonuclease</fullName>
    </submittedName>
</protein>
<keyword evidence="9" id="KW-0812">Transmembrane</keyword>
<comment type="cofactor">
    <cofactor evidence="1">
        <name>Mn(2+)</name>
        <dbReference type="ChEBI" id="CHEBI:29035"/>
    </cofactor>
</comment>
<evidence type="ECO:0000256" key="1">
    <source>
        <dbReference type="ARBA" id="ARBA00001936"/>
    </source>
</evidence>
<keyword evidence="3" id="KW-0540">Nuclease</keyword>
<keyword evidence="8" id="KW-0234">DNA repair</keyword>
<keyword evidence="5" id="KW-0227">DNA damage</keyword>
<evidence type="ECO:0000313" key="12">
    <source>
        <dbReference type="EMBL" id="RDU49541.1"/>
    </source>
</evidence>
<dbReference type="Gene3D" id="3.60.10.10">
    <property type="entry name" value="Endonuclease/exonuclease/phosphatase"/>
    <property type="match status" value="1"/>
</dbReference>
<feature type="transmembrane region" description="Helical" evidence="9">
    <location>
        <begin position="73"/>
        <end position="92"/>
    </location>
</feature>
<feature type="transmembrane region" description="Helical" evidence="9">
    <location>
        <begin position="44"/>
        <end position="66"/>
    </location>
</feature>
<dbReference type="PANTHER" id="PTHR15822">
    <property type="entry name" value="TRAF AND TNF RECEPTOR-ASSOCIATED PROTEIN"/>
    <property type="match status" value="1"/>
</dbReference>
<evidence type="ECO:0000256" key="8">
    <source>
        <dbReference type="ARBA" id="ARBA00023204"/>
    </source>
</evidence>
<accession>A0A3D8HF66</accession>
<feature type="transmembrane region" description="Helical" evidence="9">
    <location>
        <begin position="12"/>
        <end position="32"/>
    </location>
</feature>
<dbReference type="GO" id="GO:0004519">
    <property type="term" value="F:endonuclease activity"/>
    <property type="evidence" value="ECO:0007669"/>
    <property type="project" value="UniProtKB-KW"/>
</dbReference>
<dbReference type="CDD" id="cd09084">
    <property type="entry name" value="EEP-2"/>
    <property type="match status" value="1"/>
</dbReference>
<evidence type="ECO:0000256" key="2">
    <source>
        <dbReference type="ARBA" id="ARBA00001946"/>
    </source>
</evidence>
<dbReference type="GO" id="GO:0046872">
    <property type="term" value="F:metal ion binding"/>
    <property type="evidence" value="ECO:0007669"/>
    <property type="project" value="UniProtKB-KW"/>
</dbReference>
<keyword evidence="7" id="KW-0460">Magnesium</keyword>
<dbReference type="PANTHER" id="PTHR15822:SF4">
    <property type="entry name" value="TYROSYL-DNA PHOSPHODIESTERASE 2"/>
    <property type="match status" value="1"/>
</dbReference>
<evidence type="ECO:0000256" key="7">
    <source>
        <dbReference type="ARBA" id="ARBA00022842"/>
    </source>
</evidence>
<evidence type="ECO:0000256" key="4">
    <source>
        <dbReference type="ARBA" id="ARBA00022723"/>
    </source>
</evidence>
<evidence type="ECO:0000256" key="9">
    <source>
        <dbReference type="SAM" id="Phobius"/>
    </source>
</evidence>
<gene>
    <name evidence="12" type="ORF">DWU89_08415</name>
    <name evidence="11" type="ORF">H8784_08225</name>
</gene>
<evidence type="ECO:0000256" key="6">
    <source>
        <dbReference type="ARBA" id="ARBA00022801"/>
    </source>
</evidence>
<feature type="domain" description="Endonuclease/exonuclease/phosphatase" evidence="10">
    <location>
        <begin position="110"/>
        <end position="360"/>
    </location>
</feature>
<keyword evidence="9" id="KW-1133">Transmembrane helix</keyword>
<evidence type="ECO:0000256" key="5">
    <source>
        <dbReference type="ARBA" id="ARBA00022763"/>
    </source>
</evidence>
<evidence type="ECO:0000313" key="13">
    <source>
        <dbReference type="Proteomes" id="UP000256321"/>
    </source>
</evidence>
<reference evidence="12 13" key="1">
    <citation type="submission" date="2018-07" db="EMBL/GenBank/DDBJ databases">
        <title>Parabacteroides acidifaciens nov. sp., isolated from human feces.</title>
        <authorList>
            <person name="Wang Y.J."/>
        </authorList>
    </citation>
    <scope>NUCLEOTIDE SEQUENCE [LARGE SCALE GENOMIC DNA]</scope>
    <source>
        <strain evidence="12 13">426-9</strain>
    </source>
</reference>
<keyword evidence="6" id="KW-0378">Hydrolase</keyword>
<dbReference type="GO" id="GO:0006281">
    <property type="term" value="P:DNA repair"/>
    <property type="evidence" value="ECO:0007669"/>
    <property type="project" value="UniProtKB-KW"/>
</dbReference>
<evidence type="ECO:0000313" key="11">
    <source>
        <dbReference type="EMBL" id="MBC8601708.1"/>
    </source>
</evidence>
<dbReference type="GO" id="GO:0016787">
    <property type="term" value="F:hydrolase activity"/>
    <property type="evidence" value="ECO:0007669"/>
    <property type="project" value="UniProtKB-KW"/>
</dbReference>
<dbReference type="InterPro" id="IPR036691">
    <property type="entry name" value="Endo/exonu/phosph_ase_sf"/>
</dbReference>
<organism evidence="12 13">
    <name type="scientific">Parabacteroides acidifaciens</name>
    <dbReference type="NCBI Taxonomy" id="2290935"/>
    <lineage>
        <taxon>Bacteria</taxon>
        <taxon>Pseudomonadati</taxon>
        <taxon>Bacteroidota</taxon>
        <taxon>Bacteroidia</taxon>
        <taxon>Bacteroidales</taxon>
        <taxon>Tannerellaceae</taxon>
        <taxon>Parabacteroides</taxon>
    </lineage>
</organism>
<keyword evidence="4" id="KW-0479">Metal-binding</keyword>
<dbReference type="Proteomes" id="UP000256321">
    <property type="component" value="Unassembled WGS sequence"/>
</dbReference>
<keyword evidence="12" id="KW-0255">Endonuclease</keyword>
<evidence type="ECO:0000259" key="10">
    <source>
        <dbReference type="Pfam" id="PF03372"/>
    </source>
</evidence>
<dbReference type="Proteomes" id="UP000629596">
    <property type="component" value="Unassembled WGS sequence"/>
</dbReference>
<dbReference type="RefSeq" id="WP_115499206.1">
    <property type="nucleotide sequence ID" value="NZ_JACRTI010000015.1"/>
</dbReference>
<proteinExistence type="predicted"/>
<evidence type="ECO:0000256" key="3">
    <source>
        <dbReference type="ARBA" id="ARBA00022722"/>
    </source>
</evidence>
<name>A0A3D8HF66_9BACT</name>
<dbReference type="Pfam" id="PF03372">
    <property type="entry name" value="Exo_endo_phos"/>
    <property type="match status" value="1"/>
</dbReference>
<dbReference type="EMBL" id="JACRTI010000015">
    <property type="protein sequence ID" value="MBC8601708.1"/>
    <property type="molecule type" value="Genomic_DNA"/>
</dbReference>